<feature type="region of interest" description="Disordered" evidence="1">
    <location>
        <begin position="61"/>
        <end position="97"/>
    </location>
</feature>
<reference evidence="2 3" key="1">
    <citation type="submission" date="2015-10" db="EMBL/GenBank/DDBJ databases">
        <title>Draft genome sequence of Streptomyces corchorusii DSM 40340, type strain for the species Streptomyces corchorusii.</title>
        <authorList>
            <person name="Ruckert C."/>
            <person name="Winkler A."/>
            <person name="Kalinowski J."/>
            <person name="Kampfer P."/>
            <person name="Glaeser S."/>
        </authorList>
    </citation>
    <scope>NUCLEOTIDE SEQUENCE [LARGE SCALE GENOMIC DNA]</scope>
    <source>
        <strain evidence="2 3">DSM 40340</strain>
    </source>
</reference>
<feature type="compositionally biased region" description="Basic and acidic residues" evidence="1">
    <location>
        <begin position="81"/>
        <end position="97"/>
    </location>
</feature>
<dbReference type="Proteomes" id="UP000053398">
    <property type="component" value="Unassembled WGS sequence"/>
</dbReference>
<dbReference type="AlphaFoldDB" id="A0A101PRM7"/>
<evidence type="ECO:0000256" key="1">
    <source>
        <dbReference type="SAM" id="MobiDB-lite"/>
    </source>
</evidence>
<evidence type="ECO:0000313" key="2">
    <source>
        <dbReference type="EMBL" id="KUN16188.1"/>
    </source>
</evidence>
<dbReference type="RefSeq" id="WP_014669135.1">
    <property type="nucleotide sequence ID" value="NZ_KQ948375.1"/>
</dbReference>
<organism evidence="2 3">
    <name type="scientific">Streptomyces corchorusii</name>
    <name type="common">Streptomyces chibaensis</name>
    <dbReference type="NCBI Taxonomy" id="1903"/>
    <lineage>
        <taxon>Bacteria</taxon>
        <taxon>Bacillati</taxon>
        <taxon>Actinomycetota</taxon>
        <taxon>Actinomycetes</taxon>
        <taxon>Kitasatosporales</taxon>
        <taxon>Streptomycetaceae</taxon>
        <taxon>Streptomyces</taxon>
    </lineage>
</organism>
<proteinExistence type="predicted"/>
<protein>
    <submittedName>
        <fullName evidence="2">AsnC family transcriptional regulator</fullName>
    </submittedName>
</protein>
<feature type="compositionally biased region" description="Basic and acidic residues" evidence="1">
    <location>
        <begin position="61"/>
        <end position="71"/>
    </location>
</feature>
<gene>
    <name evidence="2" type="ORF">AQJ11_41000</name>
</gene>
<dbReference type="EMBL" id="LMWP01000062">
    <property type="protein sequence ID" value="KUN16188.1"/>
    <property type="molecule type" value="Genomic_DNA"/>
</dbReference>
<name>A0A101PRM7_STRCK</name>
<keyword evidence="3" id="KW-1185">Reference proteome</keyword>
<sequence>MFPRRCAQGPRRPRLKVVARDTADPHRVSGELLDVPGVVRTSTVVSLREELPPRTRALIERAADRGGEAARSRRNPPDAARPVREATRARAEIPLHE</sequence>
<evidence type="ECO:0000313" key="3">
    <source>
        <dbReference type="Proteomes" id="UP000053398"/>
    </source>
</evidence>
<comment type="caution">
    <text evidence="2">The sequence shown here is derived from an EMBL/GenBank/DDBJ whole genome shotgun (WGS) entry which is preliminary data.</text>
</comment>
<accession>A0A101PRM7</accession>